<reference evidence="2 3" key="1">
    <citation type="submission" date="2018-08" db="EMBL/GenBank/DDBJ databases">
        <title>Genome Sequence of Clavibacter michiganensis Subspecies type strains, and the Atypical Peach-Colored Strains Isolated from Tomato.</title>
        <authorList>
            <person name="Osdaghi E."/>
            <person name="Portier P."/>
            <person name="Briand M."/>
            <person name="Jacques M.-A."/>
        </authorList>
    </citation>
    <scope>NUCLEOTIDE SEQUENCE [LARGE SCALE GENOMIC DNA]</scope>
    <source>
        <strain evidence="2 3">CFBP 6488</strain>
    </source>
</reference>
<evidence type="ECO:0000313" key="2">
    <source>
        <dbReference type="EMBL" id="RII98028.1"/>
    </source>
</evidence>
<proteinExistence type="predicted"/>
<keyword evidence="1" id="KW-1133">Transmembrane helix</keyword>
<dbReference type="EMBL" id="QWEA01001593">
    <property type="protein sequence ID" value="RII98028.1"/>
    <property type="molecule type" value="Genomic_DNA"/>
</dbReference>
<gene>
    <name evidence="2" type="ORF">DZF93_19860</name>
</gene>
<dbReference type="Proteomes" id="UP000266634">
    <property type="component" value="Unassembled WGS sequence"/>
</dbReference>
<accession>A0A399NWD1</accession>
<evidence type="ECO:0000313" key="3">
    <source>
        <dbReference type="Proteomes" id="UP000266634"/>
    </source>
</evidence>
<keyword evidence="1" id="KW-0812">Transmembrane</keyword>
<organism evidence="2 3">
    <name type="scientific">Clavibacter michiganensis subsp. insidiosus</name>
    <dbReference type="NCBI Taxonomy" id="33014"/>
    <lineage>
        <taxon>Bacteria</taxon>
        <taxon>Bacillati</taxon>
        <taxon>Actinomycetota</taxon>
        <taxon>Actinomycetes</taxon>
        <taxon>Micrococcales</taxon>
        <taxon>Microbacteriaceae</taxon>
        <taxon>Clavibacter</taxon>
    </lineage>
</organism>
<name>A0A399NWD1_9MICO</name>
<comment type="caution">
    <text evidence="2">The sequence shown here is derived from an EMBL/GenBank/DDBJ whole genome shotgun (WGS) entry which is preliminary data.</text>
</comment>
<dbReference type="AlphaFoldDB" id="A0A399NWD1"/>
<sequence>MARRDAVRIATRVTTGIVGVAVLGVVVTGALLLPPASGDASAPSVLVTPVATDQLRVCPGALLRPP</sequence>
<protein>
    <submittedName>
        <fullName evidence="2">Uncharacterized protein</fullName>
    </submittedName>
</protein>
<keyword evidence="1" id="KW-0472">Membrane</keyword>
<feature type="transmembrane region" description="Helical" evidence="1">
    <location>
        <begin position="12"/>
        <end position="33"/>
    </location>
</feature>
<evidence type="ECO:0000256" key="1">
    <source>
        <dbReference type="SAM" id="Phobius"/>
    </source>
</evidence>
<feature type="non-terminal residue" evidence="2">
    <location>
        <position position="66"/>
    </location>
</feature>